<organism evidence="3 4">
    <name type="scientific">Acetobacter conturbans</name>
    <dbReference type="NCBI Taxonomy" id="1737472"/>
    <lineage>
        <taxon>Bacteria</taxon>
        <taxon>Pseudomonadati</taxon>
        <taxon>Pseudomonadota</taxon>
        <taxon>Alphaproteobacteria</taxon>
        <taxon>Acetobacterales</taxon>
        <taxon>Acetobacteraceae</taxon>
        <taxon>Acetobacter</taxon>
    </lineage>
</organism>
<gene>
    <name evidence="3" type="ORF">GOB81_09380</name>
</gene>
<dbReference type="PANTHER" id="PTHR30024:SF48">
    <property type="entry name" value="ABC TRANSPORTER SUBSTRATE-BINDING PROTEIN"/>
    <property type="match status" value="1"/>
</dbReference>
<evidence type="ECO:0000313" key="4">
    <source>
        <dbReference type="Proteomes" id="UP000631653"/>
    </source>
</evidence>
<dbReference type="CDD" id="cd13558">
    <property type="entry name" value="PBP2_SsuA_like_2"/>
    <property type="match status" value="1"/>
</dbReference>
<evidence type="ECO:0000259" key="2">
    <source>
        <dbReference type="SMART" id="SM00062"/>
    </source>
</evidence>
<proteinExistence type="inferred from homology"/>
<dbReference type="RefSeq" id="WP_173570151.1">
    <property type="nucleotide sequence ID" value="NZ_WOSY01000007.1"/>
</dbReference>
<dbReference type="InterPro" id="IPR015168">
    <property type="entry name" value="SsuA/THI5"/>
</dbReference>
<comment type="similarity">
    <text evidence="1">Belongs to the bacterial solute-binding protein SsuA/TauA family.</text>
</comment>
<evidence type="ECO:0000256" key="1">
    <source>
        <dbReference type="ARBA" id="ARBA00010742"/>
    </source>
</evidence>
<reference evidence="3 4" key="1">
    <citation type="journal article" date="2020" name="Int. J. Syst. Evol. Microbiol.">
        <title>Novel acetic acid bacteria from cider fermentations: Acetobacter conturbans sp. nov. and Acetobacter fallax sp. nov.</title>
        <authorList>
            <person name="Sombolestani A.S."/>
            <person name="Cleenwerck I."/>
            <person name="Cnockaert M."/>
            <person name="Borremans W."/>
            <person name="Wieme A.D."/>
            <person name="De Vuyst L."/>
            <person name="Vandamme P."/>
        </authorList>
    </citation>
    <scope>NUCLEOTIDE SEQUENCE [LARGE SCALE GENOMIC DNA]</scope>
    <source>
        <strain evidence="3 4">LMG 1627</strain>
    </source>
</reference>
<dbReference type="InterPro" id="IPR001638">
    <property type="entry name" value="Solute-binding_3/MltF_N"/>
</dbReference>
<sequence length="327" mass="35084">MPTLSVSRRHFGLAALSLFAGSTLMHPGAAHSSENLSNVTLRVATYRGFDTTLLPAAGLDNFPYKVEFSEFNSGNLIAQAINANAIDIGTWSEIPLVFAAAASALISVVATIDGPTSNQAVVVPVGSPAHSIRDLRGKKVGYIRSTTAQYFLIRMLQQADLTLSDITPVALGLSEGLTALKSGSLDAWATYGYVIPMIEADGTARVLQSAENILSGHYFIGASPARLSDPAFVAAAADYINRLGKAYATAMQDKPRWAHILAPVIRIPEKIILSDLEAENRPYRIRPWTGADITSAHAVAKIFAEQKLLPEHIDLKNLFSNALTPFL</sequence>
<dbReference type="Gene3D" id="3.40.190.10">
    <property type="entry name" value="Periplasmic binding protein-like II"/>
    <property type="match status" value="2"/>
</dbReference>
<dbReference type="SUPFAM" id="SSF53850">
    <property type="entry name" value="Periplasmic binding protein-like II"/>
    <property type="match status" value="1"/>
</dbReference>
<dbReference type="EMBL" id="WOSY01000007">
    <property type="protein sequence ID" value="NHN88842.1"/>
    <property type="molecule type" value="Genomic_DNA"/>
</dbReference>
<dbReference type="Pfam" id="PF09084">
    <property type="entry name" value="NMT1"/>
    <property type="match status" value="1"/>
</dbReference>
<protein>
    <submittedName>
        <fullName evidence="3">Transporter substrate-binding domain-containing protein</fullName>
    </submittedName>
</protein>
<name>A0ABX0K126_9PROT</name>
<accession>A0ABX0K126</accession>
<dbReference type="PANTHER" id="PTHR30024">
    <property type="entry name" value="ALIPHATIC SULFONATES-BINDING PROTEIN-RELATED"/>
    <property type="match status" value="1"/>
</dbReference>
<comment type="caution">
    <text evidence="3">The sequence shown here is derived from an EMBL/GenBank/DDBJ whole genome shotgun (WGS) entry which is preliminary data.</text>
</comment>
<dbReference type="Proteomes" id="UP000631653">
    <property type="component" value="Unassembled WGS sequence"/>
</dbReference>
<dbReference type="SMART" id="SM00062">
    <property type="entry name" value="PBPb"/>
    <property type="match status" value="1"/>
</dbReference>
<evidence type="ECO:0000313" key="3">
    <source>
        <dbReference type="EMBL" id="NHN88842.1"/>
    </source>
</evidence>
<keyword evidence="4" id="KW-1185">Reference proteome</keyword>
<feature type="domain" description="Solute-binding protein family 3/N-terminal" evidence="2">
    <location>
        <begin position="40"/>
        <end position="255"/>
    </location>
</feature>